<comment type="similarity">
    <text evidence="3">Belongs to the SKA3 family.</text>
</comment>
<proteinExistence type="inferred from homology"/>
<evidence type="ECO:0000256" key="11">
    <source>
        <dbReference type="ARBA" id="ARBA00023306"/>
    </source>
</evidence>
<keyword evidence="4" id="KW-0158">Chromosome</keyword>
<keyword evidence="7" id="KW-0493">Microtubule</keyword>
<feature type="compositionally biased region" description="Acidic residues" evidence="13">
    <location>
        <begin position="114"/>
        <end position="137"/>
    </location>
</feature>
<evidence type="ECO:0000256" key="4">
    <source>
        <dbReference type="ARBA" id="ARBA00022454"/>
    </source>
</evidence>
<protein>
    <submittedName>
        <fullName evidence="14">Spindle and kinetochore associated complex subunit 3</fullName>
    </submittedName>
</protein>
<reference evidence="14" key="1">
    <citation type="submission" date="2025-08" db="UniProtKB">
        <authorList>
            <consortium name="Ensembl"/>
        </authorList>
    </citation>
    <scope>IDENTIFICATION</scope>
</reference>
<keyword evidence="5" id="KW-0963">Cytoplasm</keyword>
<dbReference type="Gene3D" id="6.10.250.1400">
    <property type="match status" value="1"/>
</dbReference>
<dbReference type="AlphaFoldDB" id="A0A3Q3FE91"/>
<dbReference type="PANTHER" id="PTHR48118:SF1">
    <property type="entry name" value="SPINDLE AND KINETOCHORE-ASSOCIATED PROTEIN 3"/>
    <property type="match status" value="1"/>
</dbReference>
<feature type="compositionally biased region" description="Polar residues" evidence="13">
    <location>
        <begin position="352"/>
        <end position="364"/>
    </location>
</feature>
<organism evidence="14 15">
    <name type="scientific">Labrus bergylta</name>
    <name type="common">ballan wrasse</name>
    <dbReference type="NCBI Taxonomy" id="56723"/>
    <lineage>
        <taxon>Eukaryota</taxon>
        <taxon>Metazoa</taxon>
        <taxon>Chordata</taxon>
        <taxon>Craniata</taxon>
        <taxon>Vertebrata</taxon>
        <taxon>Euteleostomi</taxon>
        <taxon>Actinopterygii</taxon>
        <taxon>Neopterygii</taxon>
        <taxon>Teleostei</taxon>
        <taxon>Neoteleostei</taxon>
        <taxon>Acanthomorphata</taxon>
        <taxon>Eupercaria</taxon>
        <taxon>Labriformes</taxon>
        <taxon>Labridae</taxon>
        <taxon>Labrus</taxon>
    </lineage>
</organism>
<dbReference type="GO" id="GO:0005876">
    <property type="term" value="C:spindle microtubule"/>
    <property type="evidence" value="ECO:0007669"/>
    <property type="project" value="TreeGrafter"/>
</dbReference>
<evidence type="ECO:0000256" key="2">
    <source>
        <dbReference type="ARBA" id="ARBA00004629"/>
    </source>
</evidence>
<name>A0A3Q3FE91_9LABR</name>
<sequence length="465" mass="52355">MDPTARFFTKLRKLTVTLETETTKLQEDFENRNNDDDDRGQRADLIRSVLVQGQIQGQLAQQKARGNEVSSFIKACRVMEQRVTQDMQTLRGHWEKYGYQAPPDTQKLTSNQESEAEDEDANEDEATPEGGEEDSQSEAEGYPSTSPPNPGPPPFTDVLRTPQLSDFGLSEMQLKRAMAGAEWCSEVPPMPEMSLPHLALGTPALPPMPLTPKCALRMDDDELQTPQMHDFGISEHTMCLNNDFTMDLFKKNNLPLYHTVLILTVNKFESPEPPVFCTPGLKIKKANGTCATPAQGNRDQESPIHPNILPTTPEVPAFQTPYMNHIVSTKKSARQTEPIKMQTDDDNPSFELLTSPQNGTTGSKRTWEYNVPEMSIMEMPDLESLLGNTLSAKMLKKTSERNEVIKEPTVKSLELDGPTQEFNLGTPRIRMDYQEPCTPEMPDLSSVTQDIFCCLYIYVCKYVYY</sequence>
<dbReference type="PANTHER" id="PTHR48118">
    <property type="entry name" value="SPINDLE AND KINETOCHORE-ASSOCIATED PROTEIN 3"/>
    <property type="match status" value="1"/>
</dbReference>
<dbReference type="InterPro" id="IPR033341">
    <property type="entry name" value="SKA3"/>
</dbReference>
<feature type="region of interest" description="Disordered" evidence="13">
    <location>
        <begin position="97"/>
        <end position="161"/>
    </location>
</feature>
<evidence type="ECO:0000256" key="12">
    <source>
        <dbReference type="ARBA" id="ARBA00023328"/>
    </source>
</evidence>
<evidence type="ECO:0000256" key="1">
    <source>
        <dbReference type="ARBA" id="ARBA00004186"/>
    </source>
</evidence>
<dbReference type="Proteomes" id="UP000261660">
    <property type="component" value="Unplaced"/>
</dbReference>
<comment type="subcellular location">
    <subcellularLocation>
        <location evidence="2">Chromosome</location>
        <location evidence="2">Centromere</location>
        <location evidence="2">Kinetochore</location>
    </subcellularLocation>
    <subcellularLocation>
        <location evidence="1">Cytoplasm</location>
        <location evidence="1">Cytoskeleton</location>
        <location evidence="1">Spindle</location>
    </subcellularLocation>
</comment>
<dbReference type="Ensembl" id="ENSLBET00000019491.1">
    <property type="protein sequence ID" value="ENSLBEP00000018466.1"/>
    <property type="gene ID" value="ENSLBEG00000014224.1"/>
</dbReference>
<reference evidence="14" key="2">
    <citation type="submission" date="2025-09" db="UniProtKB">
        <authorList>
            <consortium name="Ensembl"/>
        </authorList>
    </citation>
    <scope>IDENTIFICATION</scope>
</reference>
<keyword evidence="6" id="KW-0132">Cell division</keyword>
<evidence type="ECO:0000256" key="13">
    <source>
        <dbReference type="SAM" id="MobiDB-lite"/>
    </source>
</evidence>
<feature type="region of interest" description="Disordered" evidence="13">
    <location>
        <begin position="329"/>
        <end position="365"/>
    </location>
</feature>
<keyword evidence="11" id="KW-0131">Cell cycle</keyword>
<dbReference type="GeneTree" id="ENSGT00500000045005"/>
<keyword evidence="10" id="KW-0206">Cytoskeleton</keyword>
<evidence type="ECO:0000256" key="9">
    <source>
        <dbReference type="ARBA" id="ARBA00022838"/>
    </source>
</evidence>
<dbReference type="GO" id="GO:0007059">
    <property type="term" value="P:chromosome segregation"/>
    <property type="evidence" value="ECO:0007669"/>
    <property type="project" value="InterPro"/>
</dbReference>
<dbReference type="GO" id="GO:0051301">
    <property type="term" value="P:cell division"/>
    <property type="evidence" value="ECO:0007669"/>
    <property type="project" value="UniProtKB-KW"/>
</dbReference>
<feature type="compositionally biased region" description="Pro residues" evidence="13">
    <location>
        <begin position="145"/>
        <end position="155"/>
    </location>
</feature>
<evidence type="ECO:0000313" key="15">
    <source>
        <dbReference type="Proteomes" id="UP000261660"/>
    </source>
</evidence>
<evidence type="ECO:0000256" key="7">
    <source>
        <dbReference type="ARBA" id="ARBA00022701"/>
    </source>
</evidence>
<dbReference type="GO" id="GO:0000278">
    <property type="term" value="P:mitotic cell cycle"/>
    <property type="evidence" value="ECO:0007669"/>
    <property type="project" value="TreeGrafter"/>
</dbReference>
<evidence type="ECO:0000256" key="8">
    <source>
        <dbReference type="ARBA" id="ARBA00022776"/>
    </source>
</evidence>
<evidence type="ECO:0000256" key="10">
    <source>
        <dbReference type="ARBA" id="ARBA00023212"/>
    </source>
</evidence>
<evidence type="ECO:0000256" key="6">
    <source>
        <dbReference type="ARBA" id="ARBA00022618"/>
    </source>
</evidence>
<keyword evidence="15" id="KW-1185">Reference proteome</keyword>
<dbReference type="GO" id="GO:0000940">
    <property type="term" value="C:outer kinetochore"/>
    <property type="evidence" value="ECO:0007669"/>
    <property type="project" value="InterPro"/>
</dbReference>
<evidence type="ECO:0000313" key="14">
    <source>
        <dbReference type="Ensembl" id="ENSLBEP00000018466.1"/>
    </source>
</evidence>
<keyword evidence="8" id="KW-0498">Mitosis</keyword>
<evidence type="ECO:0000256" key="5">
    <source>
        <dbReference type="ARBA" id="ARBA00022490"/>
    </source>
</evidence>
<keyword evidence="9" id="KW-0995">Kinetochore</keyword>
<keyword evidence="12" id="KW-0137">Centromere</keyword>
<accession>A0A3Q3FE91</accession>
<evidence type="ECO:0000256" key="3">
    <source>
        <dbReference type="ARBA" id="ARBA00007716"/>
    </source>
</evidence>